<evidence type="ECO:0000313" key="2">
    <source>
        <dbReference type="EMBL" id="ENN95627.1"/>
    </source>
</evidence>
<keyword evidence="1" id="KW-0812">Transmembrane</keyword>
<accession>N6VWZ9</accession>
<reference evidence="2 3" key="1">
    <citation type="journal article" date="2013" name="Genome Announc.">
        <title>Draft Genome Sequence of a Highly Flagellated, Fast-Swimming Archaeon, Methanocaldococcus villosus Strain KIN24-T80 (DSM 22612).</title>
        <authorList>
            <person name="Thennarasu S."/>
            <person name="Polireddy D."/>
            <person name="Antony A."/>
            <person name="Yada M.R."/>
            <person name="Algarawi S."/>
            <person name="Sivakumar N."/>
        </authorList>
    </citation>
    <scope>NUCLEOTIDE SEQUENCE [LARGE SCALE GENOMIC DNA]</scope>
    <source>
        <strain evidence="2 3">KIN24-T80</strain>
    </source>
</reference>
<keyword evidence="3" id="KW-1185">Reference proteome</keyword>
<keyword evidence="1" id="KW-0472">Membrane</keyword>
<dbReference type="Proteomes" id="UP000053695">
    <property type="component" value="Unassembled WGS sequence"/>
</dbReference>
<gene>
    <name evidence="2" type="ORF">J422_06892</name>
</gene>
<comment type="caution">
    <text evidence="2">The sequence shown here is derived from an EMBL/GenBank/DDBJ whole genome shotgun (WGS) entry which is preliminary data.</text>
</comment>
<keyword evidence="1" id="KW-1133">Transmembrane helix</keyword>
<feature type="transmembrane region" description="Helical" evidence="1">
    <location>
        <begin position="9"/>
        <end position="29"/>
    </location>
</feature>
<protein>
    <submittedName>
        <fullName evidence="2">D-glucuronyl C5-epimerase domain-containing protein</fullName>
    </submittedName>
</protein>
<dbReference type="AlphaFoldDB" id="N6VWZ9"/>
<dbReference type="STRING" id="1069083.GCA_000371805_01069"/>
<organism evidence="2 3">
    <name type="scientific">Methanocaldococcus villosus KIN24-T80</name>
    <dbReference type="NCBI Taxonomy" id="1069083"/>
    <lineage>
        <taxon>Archaea</taxon>
        <taxon>Methanobacteriati</taxon>
        <taxon>Methanobacteriota</taxon>
        <taxon>Methanomada group</taxon>
        <taxon>Methanococci</taxon>
        <taxon>Methanococcales</taxon>
        <taxon>Methanocaldococcaceae</taxon>
        <taxon>Methanocaldococcus</taxon>
    </lineage>
</organism>
<sequence length="124" mass="14766">MLKNIKKYVLIFTVMLSLVLSFIFGYFIGISQITYSENPIIQYIKNPKPFTVENVNMPVTYYGTINGKYIGYQITPHNVNDEARKCFYKYLKLKNEDQEEAENYLKRGFIFNRISNISIRRRNR</sequence>
<dbReference type="EMBL" id="APMM01000063">
    <property type="protein sequence ID" value="ENN95627.1"/>
    <property type="molecule type" value="Genomic_DNA"/>
</dbReference>
<proteinExistence type="predicted"/>
<dbReference type="RefSeq" id="WP_004594262.1">
    <property type="nucleotide sequence ID" value="NZ_APMM01000063.1"/>
</dbReference>
<evidence type="ECO:0000256" key="1">
    <source>
        <dbReference type="SAM" id="Phobius"/>
    </source>
</evidence>
<evidence type="ECO:0000313" key="3">
    <source>
        <dbReference type="Proteomes" id="UP000053695"/>
    </source>
</evidence>
<name>N6VWZ9_9EURY</name>